<evidence type="ECO:0000256" key="1">
    <source>
        <dbReference type="SAM" id="Phobius"/>
    </source>
</evidence>
<keyword evidence="1" id="KW-0472">Membrane</keyword>
<reference evidence="3" key="1">
    <citation type="journal article" date="2017" name="Front. Plant Sci.">
        <title>Climate Clever Clovers: New Paradigm to Reduce the Environmental Footprint of Ruminants by Breeding Low Methanogenic Forages Utilizing Haplotype Variation.</title>
        <authorList>
            <person name="Kaur P."/>
            <person name="Appels R."/>
            <person name="Bayer P.E."/>
            <person name="Keeble-Gagnere G."/>
            <person name="Wang J."/>
            <person name="Hirakawa H."/>
            <person name="Shirasawa K."/>
            <person name="Vercoe P."/>
            <person name="Stefanova K."/>
            <person name="Durmic Z."/>
            <person name="Nichols P."/>
            <person name="Revell C."/>
            <person name="Isobe S.N."/>
            <person name="Edwards D."/>
            <person name="Erskine W."/>
        </authorList>
    </citation>
    <scope>NUCLEOTIDE SEQUENCE [LARGE SCALE GENOMIC DNA]</scope>
    <source>
        <strain evidence="3">cv. Daliak</strain>
    </source>
</reference>
<gene>
    <name evidence="2" type="ORF">TSUD_296960</name>
</gene>
<keyword evidence="1" id="KW-1133">Transmembrane helix</keyword>
<accession>A0A2Z6NAY2</accession>
<feature type="transmembrane region" description="Helical" evidence="1">
    <location>
        <begin position="31"/>
        <end position="59"/>
    </location>
</feature>
<proteinExistence type="predicted"/>
<organism evidence="2 3">
    <name type="scientific">Trifolium subterraneum</name>
    <name type="common">Subterranean clover</name>
    <dbReference type="NCBI Taxonomy" id="3900"/>
    <lineage>
        <taxon>Eukaryota</taxon>
        <taxon>Viridiplantae</taxon>
        <taxon>Streptophyta</taxon>
        <taxon>Embryophyta</taxon>
        <taxon>Tracheophyta</taxon>
        <taxon>Spermatophyta</taxon>
        <taxon>Magnoliopsida</taxon>
        <taxon>eudicotyledons</taxon>
        <taxon>Gunneridae</taxon>
        <taxon>Pentapetalae</taxon>
        <taxon>rosids</taxon>
        <taxon>fabids</taxon>
        <taxon>Fabales</taxon>
        <taxon>Fabaceae</taxon>
        <taxon>Papilionoideae</taxon>
        <taxon>50 kb inversion clade</taxon>
        <taxon>NPAAA clade</taxon>
        <taxon>Hologalegina</taxon>
        <taxon>IRL clade</taxon>
        <taxon>Trifolieae</taxon>
        <taxon>Trifolium</taxon>
    </lineage>
</organism>
<dbReference type="OrthoDB" id="10473891at2759"/>
<feature type="transmembrane region" description="Helical" evidence="1">
    <location>
        <begin position="94"/>
        <end position="112"/>
    </location>
</feature>
<dbReference type="AlphaFoldDB" id="A0A2Z6NAY2"/>
<protein>
    <submittedName>
        <fullName evidence="2">Uncharacterized protein</fullName>
    </submittedName>
</protein>
<dbReference type="EMBL" id="DF973832">
    <property type="protein sequence ID" value="GAU40891.1"/>
    <property type="molecule type" value="Genomic_DNA"/>
</dbReference>
<dbReference type="Proteomes" id="UP000242715">
    <property type="component" value="Unassembled WGS sequence"/>
</dbReference>
<evidence type="ECO:0000313" key="3">
    <source>
        <dbReference type="Proteomes" id="UP000242715"/>
    </source>
</evidence>
<name>A0A2Z6NAY2_TRISU</name>
<keyword evidence="1" id="KW-0812">Transmembrane</keyword>
<keyword evidence="3" id="KW-1185">Reference proteome</keyword>
<sequence>MSNFGVEDDHVLEAAVNGFIERQKLIRSNRAILIVILLGDGSLVAAYKVTCLLCCYFHFGSIYIVPFDYPASSTLEMHLPAVILDCCILSKDEFYAVIAILELLYWVVTSYFQGYMNNQCFHFSKTNIYDMCVGLLKSISGSNYLETPTLD</sequence>
<evidence type="ECO:0000313" key="2">
    <source>
        <dbReference type="EMBL" id="GAU40891.1"/>
    </source>
</evidence>